<dbReference type="Pfam" id="PF17862">
    <property type="entry name" value="AAA_lid_3"/>
    <property type="match status" value="1"/>
</dbReference>
<dbReference type="InterPro" id="IPR003959">
    <property type="entry name" value="ATPase_AAA_core"/>
</dbReference>
<feature type="region of interest" description="Disordered" evidence="4">
    <location>
        <begin position="1"/>
        <end position="40"/>
    </location>
</feature>
<reference evidence="6 7" key="1">
    <citation type="submission" date="2021-02" db="EMBL/GenBank/DDBJ databases">
        <title>Cotonvirus japonicus, which uses Golgi apparatus of host cells for its virion factory, phylogenetically links tailed tupanvirus and icosahedral mimivirus.</title>
        <authorList>
            <person name="Takahashi H."/>
            <person name="Fukaya S."/>
            <person name="Song C."/>
            <person name="Murata K."/>
            <person name="Takemura M."/>
        </authorList>
    </citation>
    <scope>NUCLEOTIDE SEQUENCE [LARGE SCALE GENOMIC DNA]</scope>
</reference>
<keyword evidence="2" id="KW-0547">Nucleotide-binding</keyword>
<dbReference type="SMART" id="SM00382">
    <property type="entry name" value="AAA"/>
    <property type="match status" value="1"/>
</dbReference>
<dbReference type="PANTHER" id="PTHR23078:SF3">
    <property type="entry name" value="VESICLE-FUSING ATPASE"/>
    <property type="match status" value="1"/>
</dbReference>
<feature type="compositionally biased region" description="Basic residues" evidence="4">
    <location>
        <begin position="30"/>
        <end position="39"/>
    </location>
</feature>
<feature type="compositionally biased region" description="Basic and acidic residues" evidence="4">
    <location>
        <begin position="15"/>
        <end position="25"/>
    </location>
</feature>
<protein>
    <submittedName>
        <fullName evidence="6">AAA family ATPase</fullName>
    </submittedName>
</protein>
<dbReference type="InterPro" id="IPR039812">
    <property type="entry name" value="Vesicle-fus_ATPase"/>
</dbReference>
<dbReference type="InterPro" id="IPR027417">
    <property type="entry name" value="P-loop_NTPase"/>
</dbReference>
<dbReference type="InterPro" id="IPR029067">
    <property type="entry name" value="CDC48_domain_2-like_sf"/>
</dbReference>
<evidence type="ECO:0000256" key="2">
    <source>
        <dbReference type="ARBA" id="ARBA00022741"/>
    </source>
</evidence>
<dbReference type="InterPro" id="IPR041569">
    <property type="entry name" value="AAA_lid_3"/>
</dbReference>
<keyword evidence="7" id="KW-1185">Reference proteome</keyword>
<feature type="domain" description="AAA+ ATPase" evidence="5">
    <location>
        <begin position="585"/>
        <end position="733"/>
    </location>
</feature>
<dbReference type="Gene3D" id="1.10.8.60">
    <property type="match status" value="1"/>
</dbReference>
<dbReference type="EMBL" id="AP024483">
    <property type="protein sequence ID" value="BCS83062.1"/>
    <property type="molecule type" value="Genomic_DNA"/>
</dbReference>
<evidence type="ECO:0000313" key="6">
    <source>
        <dbReference type="EMBL" id="BCS83062.1"/>
    </source>
</evidence>
<accession>A0ABM7NSB8</accession>
<keyword evidence="3" id="KW-0067">ATP-binding</keyword>
<dbReference type="SUPFAM" id="SSF54585">
    <property type="entry name" value="Cdc48 domain 2-like"/>
    <property type="match status" value="1"/>
</dbReference>
<evidence type="ECO:0000256" key="1">
    <source>
        <dbReference type="ARBA" id="ARBA00006914"/>
    </source>
</evidence>
<evidence type="ECO:0000313" key="7">
    <source>
        <dbReference type="Proteomes" id="UP001321479"/>
    </source>
</evidence>
<dbReference type="Pfam" id="PF00004">
    <property type="entry name" value="AAA"/>
    <property type="match status" value="1"/>
</dbReference>
<evidence type="ECO:0000256" key="3">
    <source>
        <dbReference type="ARBA" id="ARBA00022840"/>
    </source>
</evidence>
<name>A0ABM7NSB8_9VIRU</name>
<proteinExistence type="inferred from homology"/>
<dbReference type="SUPFAM" id="SSF52540">
    <property type="entry name" value="P-loop containing nucleoside triphosphate hydrolases"/>
    <property type="match status" value="1"/>
</dbReference>
<dbReference type="InterPro" id="IPR003593">
    <property type="entry name" value="AAA+_ATPase"/>
</dbReference>
<dbReference type="Proteomes" id="UP001321479">
    <property type="component" value="Segment"/>
</dbReference>
<dbReference type="RefSeq" id="YP_010841670.1">
    <property type="nucleotide sequence ID" value="NC_079139.1"/>
</dbReference>
<sequence length="836" mass="95120">MSKRHLNVAFPDSEQSEKFPEHKESSATSKRQKKIKSNSKKNENTFIKSLSYTIRNDDDPHVWVNDICTRYIKIGDYIYKVKSFNDIEKNISDEYLEWSICLNESQLRDIKNIVFDRNKVVISGISKSINTVNRIDIDINTLTNHKIFVTKNDITDYIRNLLKGHIVTVDQNFSIHYNGIPMTITIKSIDDTYFGKITEDTLIYFKTIDFNIFIQNQCIEISKEDIIIHITNCISVGDSDVGKISKFPLIIDNKVINKYIRQTFSKPFINNSTMIYTKNDFEFTFCVKIIDSHSQKFENTYILPTEGLFDVKSNTNNIIITTGKTKAKKICFHCNSSKNATPENNIILLDDLTSFVSNKVNKLTNNQTIKYHSKTLDLVLKTEYIEPLENNKTMYIINSNTKFSFITDKKSELIVVHNSDPIDIDELTIKIKNGSSNLFAMIFGGNDDSDKSTIFNAKKLEKVVRNKFPNKTTLKHKSTIEFNGCKYIFSVKNIKFKTEIENKSKKYKIYGKVNDATKIIFKTSKSNKSYVISDPIPSIDLLSKPIEELEKNVGGISKEIQTVVRTICLSRGKLKSEYISRGHKPVKGIIFHGPPGTGKTTLARNLGKILGCEGERFKLMSGPEIFSKWVGESEKNIRSIFKPAKEAWKKHGDKSPVYMVVIDEIDAMIPARSGSSGNPVRDSVVNQFLAEMDGLEVFSNLICVGITNRLELLDPATIRSGRFGIHIKVDLPDKTGRVKIFEIHTKKLKDSKKLEDVDFNKLSELTDGFSGADIESITELASTYSLERLNELPELNDNIIALQGKITMNDFIKATKEILSSKNKSDNQESLSRIYL</sequence>
<dbReference type="GeneID" id="80558267"/>
<dbReference type="PANTHER" id="PTHR23078">
    <property type="entry name" value="VESICULAR-FUSION PROTEIN NSF"/>
    <property type="match status" value="1"/>
</dbReference>
<dbReference type="Gene3D" id="3.40.50.300">
    <property type="entry name" value="P-loop containing nucleotide triphosphate hydrolases"/>
    <property type="match status" value="1"/>
</dbReference>
<evidence type="ECO:0000256" key="4">
    <source>
        <dbReference type="SAM" id="MobiDB-lite"/>
    </source>
</evidence>
<evidence type="ECO:0000259" key="5">
    <source>
        <dbReference type="SMART" id="SM00382"/>
    </source>
</evidence>
<comment type="similarity">
    <text evidence="1">Belongs to the AAA ATPase family.</text>
</comment>
<organism evidence="6 7">
    <name type="scientific">Cotonvirus japonicus</name>
    <dbReference type="NCBI Taxonomy" id="2811091"/>
    <lineage>
        <taxon>Viruses</taxon>
        <taxon>Varidnaviria</taxon>
        <taxon>Bamfordvirae</taxon>
        <taxon>Nucleocytoviricota</taxon>
        <taxon>Megaviricetes</taxon>
        <taxon>Imitervirales</taxon>
        <taxon>Mimiviridae</taxon>
        <taxon>Megamimivirinae</taxon>
        <taxon>Cotonvirus</taxon>
        <taxon>Cotonvirus japonicum</taxon>
    </lineage>
</organism>